<accession>A0ABX1NLY0</accession>
<evidence type="ECO:0000313" key="2">
    <source>
        <dbReference type="Proteomes" id="UP000634522"/>
    </source>
</evidence>
<reference evidence="1 2" key="1">
    <citation type="submission" date="2019-12" db="EMBL/GenBank/DDBJ databases">
        <title>Comparative genomics gives insights into the taxonomy of the Azoarcus-Aromatoleum group and reveals separate origins of nif in the plant-associated Azoarcus and non-plant-associated Aromatoleum sub-groups.</title>
        <authorList>
            <person name="Lafos M."/>
            <person name="Maluk M."/>
            <person name="Batista M."/>
            <person name="Junghare M."/>
            <person name="Carmona M."/>
            <person name="Faoro H."/>
            <person name="Cruz L.M."/>
            <person name="Battistoni F."/>
            <person name="De Souza E."/>
            <person name="Pedrosa F."/>
            <person name="Chen W.-M."/>
            <person name="Poole P.S."/>
            <person name="Dixon R.A."/>
            <person name="James E.K."/>
        </authorList>
    </citation>
    <scope>NUCLEOTIDE SEQUENCE [LARGE SCALE GENOMIC DNA]</scope>
    <source>
        <strain evidence="1 2">T</strain>
    </source>
</reference>
<dbReference type="EMBL" id="WTVS01000063">
    <property type="protein sequence ID" value="NMG00104.1"/>
    <property type="molecule type" value="Genomic_DNA"/>
</dbReference>
<comment type="caution">
    <text evidence="1">The sequence shown here is derived from an EMBL/GenBank/DDBJ whole genome shotgun (WGS) entry which is preliminary data.</text>
</comment>
<gene>
    <name evidence="1" type="ORF">GPA27_22250</name>
</gene>
<dbReference type="Proteomes" id="UP000634522">
    <property type="component" value="Unassembled WGS sequence"/>
</dbReference>
<keyword evidence="2" id="KW-1185">Reference proteome</keyword>
<name>A0ABX1NLY0_9RHOO</name>
<evidence type="ECO:0008006" key="3">
    <source>
        <dbReference type="Google" id="ProtNLM"/>
    </source>
</evidence>
<evidence type="ECO:0000313" key="1">
    <source>
        <dbReference type="EMBL" id="NMG00104.1"/>
    </source>
</evidence>
<proteinExistence type="predicted"/>
<protein>
    <recommendedName>
        <fullName evidence="3">RanBP2-type domain-containing protein</fullName>
    </recommendedName>
</protein>
<dbReference type="RefSeq" id="WP_169142633.1">
    <property type="nucleotide sequence ID" value="NZ_WTVS01000063.1"/>
</dbReference>
<organism evidence="1 2">
    <name type="scientific">Aromatoleum toluolicum</name>
    <dbReference type="NCBI Taxonomy" id="90060"/>
    <lineage>
        <taxon>Bacteria</taxon>
        <taxon>Pseudomonadati</taxon>
        <taxon>Pseudomonadota</taxon>
        <taxon>Betaproteobacteria</taxon>
        <taxon>Rhodocyclales</taxon>
        <taxon>Rhodocyclaceae</taxon>
        <taxon>Aromatoleum</taxon>
    </lineage>
</organism>
<sequence length="93" mass="10889">MHKVIRIDEYRRLHSRSAEAHREIWSCGVCGESAWTVTTSGRLHCRHCDTTAANLQVADEVLERDTTTEQDAHTRWNPLMAPGQWWWTWARQS</sequence>